<organism evidence="3 4">
    <name type="scientific">Micromonospora sonchi</name>
    <dbReference type="NCBI Taxonomy" id="1763543"/>
    <lineage>
        <taxon>Bacteria</taxon>
        <taxon>Bacillati</taxon>
        <taxon>Actinomycetota</taxon>
        <taxon>Actinomycetes</taxon>
        <taxon>Micromonosporales</taxon>
        <taxon>Micromonosporaceae</taxon>
        <taxon>Micromonospora</taxon>
    </lineage>
</organism>
<evidence type="ECO:0000256" key="1">
    <source>
        <dbReference type="ARBA" id="ARBA00007169"/>
    </source>
</evidence>
<dbReference type="AlphaFoldDB" id="A0A917WYR8"/>
<keyword evidence="4" id="KW-1185">Reference proteome</keyword>
<keyword evidence="3" id="KW-0378">Hydrolase</keyword>
<dbReference type="InterPro" id="IPR012223">
    <property type="entry name" value="TEII"/>
</dbReference>
<name>A0A917WYR8_9ACTN</name>
<dbReference type="EMBL" id="BMNB01000012">
    <property type="protein sequence ID" value="GGM42566.1"/>
    <property type="molecule type" value="Genomic_DNA"/>
</dbReference>
<evidence type="ECO:0000259" key="2">
    <source>
        <dbReference type="Pfam" id="PF00975"/>
    </source>
</evidence>
<proteinExistence type="inferred from homology"/>
<reference evidence="3" key="1">
    <citation type="journal article" date="2014" name="Int. J. Syst. Evol. Microbiol.">
        <title>Complete genome sequence of Corynebacterium casei LMG S-19264T (=DSM 44701T), isolated from a smear-ripened cheese.</title>
        <authorList>
            <consortium name="US DOE Joint Genome Institute (JGI-PGF)"/>
            <person name="Walter F."/>
            <person name="Albersmeier A."/>
            <person name="Kalinowski J."/>
            <person name="Ruckert C."/>
        </authorList>
    </citation>
    <scope>NUCLEOTIDE SEQUENCE</scope>
    <source>
        <strain evidence="3">CGMCC 4.7312</strain>
    </source>
</reference>
<dbReference type="InterPro" id="IPR029058">
    <property type="entry name" value="AB_hydrolase_fold"/>
</dbReference>
<dbReference type="PANTHER" id="PTHR11487">
    <property type="entry name" value="THIOESTERASE"/>
    <property type="match status" value="1"/>
</dbReference>
<reference evidence="3" key="2">
    <citation type="submission" date="2020-09" db="EMBL/GenBank/DDBJ databases">
        <authorList>
            <person name="Sun Q."/>
            <person name="Zhou Y."/>
        </authorList>
    </citation>
    <scope>NUCLEOTIDE SEQUENCE</scope>
    <source>
        <strain evidence="3">CGMCC 4.7312</strain>
    </source>
</reference>
<sequence length="261" mass="27409">MSVPTRSAGTGVSKRVLPFGVPDGALRLYCLPHAGASASVFRPWIGRVPGVAVCPMQPPGREGRNAEPQHERMESLADEFARAVLEVLDRGTHPYAVYGHSLGALVGYEVVRRIGELGGPAPVHLFVSGCGAPERSAETGPLVSTMSDAQIAALMSRLGGTPPGLLAEPALLRMFLPPFRADFVIKENYAYRPGPPLAVPITALAATDDPRVGPGDVEAWAGHTAGPFRLHTLAGGHFAALEQAAVTHRHIAEALRGTVAC</sequence>
<dbReference type="GO" id="GO:0016787">
    <property type="term" value="F:hydrolase activity"/>
    <property type="evidence" value="ECO:0007669"/>
    <property type="project" value="UniProtKB-KW"/>
</dbReference>
<dbReference type="GO" id="GO:0008610">
    <property type="term" value="P:lipid biosynthetic process"/>
    <property type="evidence" value="ECO:0007669"/>
    <property type="project" value="TreeGrafter"/>
</dbReference>
<dbReference type="Gene3D" id="3.40.50.1820">
    <property type="entry name" value="alpha/beta hydrolase"/>
    <property type="match status" value="1"/>
</dbReference>
<feature type="domain" description="Thioesterase" evidence="2">
    <location>
        <begin position="27"/>
        <end position="250"/>
    </location>
</feature>
<protein>
    <submittedName>
        <fullName evidence="3">Oleoyl-ACP hydrolase</fullName>
    </submittedName>
</protein>
<dbReference type="InterPro" id="IPR001031">
    <property type="entry name" value="Thioesterase"/>
</dbReference>
<dbReference type="PANTHER" id="PTHR11487:SF0">
    <property type="entry name" value="S-ACYL FATTY ACID SYNTHASE THIOESTERASE, MEDIUM CHAIN"/>
    <property type="match status" value="1"/>
</dbReference>
<evidence type="ECO:0000313" key="3">
    <source>
        <dbReference type="EMBL" id="GGM42566.1"/>
    </source>
</evidence>
<gene>
    <name evidence="3" type="primary">rifR</name>
    <name evidence="3" type="ORF">GCM10011608_29000</name>
</gene>
<evidence type="ECO:0000313" key="4">
    <source>
        <dbReference type="Proteomes" id="UP000608890"/>
    </source>
</evidence>
<accession>A0A917WYR8</accession>
<comment type="similarity">
    <text evidence="1">Belongs to the thioesterase family.</text>
</comment>
<dbReference type="Proteomes" id="UP000608890">
    <property type="component" value="Unassembled WGS sequence"/>
</dbReference>
<comment type="caution">
    <text evidence="3">The sequence shown here is derived from an EMBL/GenBank/DDBJ whole genome shotgun (WGS) entry which is preliminary data.</text>
</comment>
<dbReference type="SUPFAM" id="SSF53474">
    <property type="entry name" value="alpha/beta-Hydrolases"/>
    <property type="match status" value="1"/>
</dbReference>
<dbReference type="RefSeq" id="WP_189044450.1">
    <property type="nucleotide sequence ID" value="NZ_BMNB01000012.1"/>
</dbReference>
<dbReference type="Pfam" id="PF00975">
    <property type="entry name" value="Thioesterase"/>
    <property type="match status" value="1"/>
</dbReference>